<dbReference type="AlphaFoldDB" id="A0A078LFU5"/>
<evidence type="ECO:0000313" key="3">
    <source>
        <dbReference type="EMBL" id="CDZ84162.1"/>
    </source>
</evidence>
<feature type="chain" id="PRO_5009744300" evidence="2">
    <location>
        <begin position="25"/>
        <end position="263"/>
    </location>
</feature>
<dbReference type="GO" id="GO:0015288">
    <property type="term" value="F:porin activity"/>
    <property type="evidence" value="ECO:0007669"/>
    <property type="project" value="TreeGrafter"/>
</dbReference>
<gene>
    <name evidence="3" type="primary">ompL_1</name>
    <name evidence="3" type="ORF">BN1086_02302</name>
</gene>
<dbReference type="PANTHER" id="PTHR38105:SF5">
    <property type="entry name" value="OUTER MEMBRANE PROTEIN"/>
    <property type="match status" value="1"/>
</dbReference>
<dbReference type="InterPro" id="IPR053713">
    <property type="entry name" value="Bact_OM_Channel_sf"/>
</dbReference>
<reference evidence="3" key="1">
    <citation type="submission" date="2014-06" db="EMBL/GenBank/DDBJ databases">
        <authorList>
            <person name="Urmite Genomes Urmite Genomes"/>
        </authorList>
    </citation>
    <scope>NUCLEOTIDE SEQUENCE</scope>
</reference>
<dbReference type="Gene3D" id="2.40.160.40">
    <property type="entry name" value="monomeric porin ompg"/>
    <property type="match status" value="1"/>
</dbReference>
<organism evidence="3">
    <name type="scientific">Citrobacter koseri</name>
    <name type="common">Citrobacter diversus</name>
    <dbReference type="NCBI Taxonomy" id="545"/>
    <lineage>
        <taxon>Bacteria</taxon>
        <taxon>Pseudomonadati</taxon>
        <taxon>Pseudomonadota</taxon>
        <taxon>Gammaproteobacteria</taxon>
        <taxon>Enterobacterales</taxon>
        <taxon>Enterobacteriaceae</taxon>
        <taxon>Citrobacter</taxon>
    </lineage>
</organism>
<dbReference type="PATRIC" id="fig|545.11.peg.736"/>
<dbReference type="Pfam" id="PF06178">
    <property type="entry name" value="KdgM"/>
    <property type="match status" value="1"/>
</dbReference>
<dbReference type="RefSeq" id="WP_047458101.1">
    <property type="nucleotide sequence ID" value="NZ_CP050078.1"/>
</dbReference>
<evidence type="ECO:0000256" key="1">
    <source>
        <dbReference type="ARBA" id="ARBA00022729"/>
    </source>
</evidence>
<feature type="signal peptide" evidence="2">
    <location>
        <begin position="1"/>
        <end position="24"/>
    </location>
</feature>
<accession>A0A078LFU5</accession>
<sequence length="263" mass="30803">MQSKNMNTALLAAALVMPSASVFADNSSHSTTAPQAKEKPFTTVYFAPRTQYRTASERFLQRLMLTGVVQDPNSIFARMYWSFETDSDLGKNMEQWKSSYEEAEFNKPFPLGESDFWLEPGVVFHWESAGSRIDPYLGIGYHFDPTLGAVLRYRYNHQNHDSQTLQGDWDDSSEHRVDIYLTKYFTPDFWVQYNPTYYSKTHGDKFEYANGKNHTLQHNFVFNFHATPRFYPFFELGYLDEYKDGDDTKNEYQIRVGFKYNLN</sequence>
<dbReference type="EMBL" id="LK931336">
    <property type="protein sequence ID" value="CDZ84162.1"/>
    <property type="molecule type" value="Genomic_DNA"/>
</dbReference>
<protein>
    <submittedName>
        <fullName evidence="3">Outer membrane porin L</fullName>
    </submittedName>
</protein>
<proteinExistence type="predicted"/>
<dbReference type="GO" id="GO:0009279">
    <property type="term" value="C:cell outer membrane"/>
    <property type="evidence" value="ECO:0007669"/>
    <property type="project" value="TreeGrafter"/>
</dbReference>
<dbReference type="InterPro" id="IPR009331">
    <property type="entry name" value="Oligogalacturonate-sp_porin"/>
</dbReference>
<name>A0A078LFU5_CITKO</name>
<dbReference type="GO" id="GO:0015772">
    <property type="term" value="P:oligosaccharide transport"/>
    <property type="evidence" value="ECO:0007669"/>
    <property type="project" value="TreeGrafter"/>
</dbReference>
<dbReference type="PANTHER" id="PTHR38105">
    <property type="entry name" value="OUTER MEMBRANE PROTEIN-RELATED-RELATED"/>
    <property type="match status" value="1"/>
</dbReference>
<evidence type="ECO:0000256" key="2">
    <source>
        <dbReference type="SAM" id="SignalP"/>
    </source>
</evidence>
<keyword evidence="1 2" id="KW-0732">Signal</keyword>